<feature type="region of interest" description="Disordered" evidence="1">
    <location>
        <begin position="1"/>
        <end position="87"/>
    </location>
</feature>
<dbReference type="EMBL" id="LFZO01000702">
    <property type="protein sequence ID" value="KXS99762.1"/>
    <property type="molecule type" value="Genomic_DNA"/>
</dbReference>
<evidence type="ECO:0000313" key="2">
    <source>
        <dbReference type="EMBL" id="KXS99762.1"/>
    </source>
</evidence>
<name>A0A139HBE9_9PEZI</name>
<evidence type="ECO:0000313" key="3">
    <source>
        <dbReference type="Proteomes" id="UP000073492"/>
    </source>
</evidence>
<comment type="caution">
    <text evidence="2">The sequence shown here is derived from an EMBL/GenBank/DDBJ whole genome shotgun (WGS) entry which is preliminary data.</text>
</comment>
<organism evidence="2 3">
    <name type="scientific">Pseudocercospora musae</name>
    <dbReference type="NCBI Taxonomy" id="113226"/>
    <lineage>
        <taxon>Eukaryota</taxon>
        <taxon>Fungi</taxon>
        <taxon>Dikarya</taxon>
        <taxon>Ascomycota</taxon>
        <taxon>Pezizomycotina</taxon>
        <taxon>Dothideomycetes</taxon>
        <taxon>Dothideomycetidae</taxon>
        <taxon>Mycosphaerellales</taxon>
        <taxon>Mycosphaerellaceae</taxon>
        <taxon>Pseudocercospora</taxon>
    </lineage>
</organism>
<sequence>MLGCSRAHRRRFTIPMAHPNASSSSSADPNGQGNTAKGAPSAPVFGAYSQQQHAQHVASKIAAASAQPKKQGQRVDKLPSQLQGREPHAARVYARYLDCDTEHRWSLRIQCSRSVRWLLRSCTTQYRMHPDLNQFMSSL</sequence>
<feature type="compositionally biased region" description="Basic residues" evidence="1">
    <location>
        <begin position="1"/>
        <end position="12"/>
    </location>
</feature>
<accession>A0A139HBE9</accession>
<evidence type="ECO:0000256" key="1">
    <source>
        <dbReference type="SAM" id="MobiDB-lite"/>
    </source>
</evidence>
<dbReference type="AlphaFoldDB" id="A0A139HBE9"/>
<keyword evidence="3" id="KW-1185">Reference proteome</keyword>
<gene>
    <name evidence="2" type="ORF">AC579_413</name>
</gene>
<proteinExistence type="predicted"/>
<dbReference type="Proteomes" id="UP000073492">
    <property type="component" value="Unassembled WGS sequence"/>
</dbReference>
<protein>
    <submittedName>
        <fullName evidence="2">Uncharacterized protein</fullName>
    </submittedName>
</protein>
<reference evidence="2 3" key="1">
    <citation type="submission" date="2015-07" db="EMBL/GenBank/DDBJ databases">
        <title>Comparative genomics of the Sigatoka disease complex on banana suggests a link between parallel evolutionary changes in Pseudocercospora fijiensis and Pseudocercospora eumusae and increased virulence on the banana host.</title>
        <authorList>
            <person name="Chang T.-C."/>
            <person name="Salvucci A."/>
            <person name="Crous P.W."/>
            <person name="Stergiopoulos I."/>
        </authorList>
    </citation>
    <scope>NUCLEOTIDE SEQUENCE [LARGE SCALE GENOMIC DNA]</scope>
    <source>
        <strain evidence="2 3">CBS 116634</strain>
    </source>
</reference>